<evidence type="ECO:0000256" key="3">
    <source>
        <dbReference type="ARBA" id="ARBA00022692"/>
    </source>
</evidence>
<keyword evidence="3 6" id="KW-0812">Transmembrane</keyword>
<feature type="transmembrane region" description="Helical" evidence="6">
    <location>
        <begin position="169"/>
        <end position="190"/>
    </location>
</feature>
<dbReference type="Proteomes" id="UP001595823">
    <property type="component" value="Unassembled WGS sequence"/>
</dbReference>
<gene>
    <name evidence="7" type="ORF">ACFPET_07595</name>
</gene>
<feature type="transmembrane region" description="Helical" evidence="6">
    <location>
        <begin position="100"/>
        <end position="117"/>
    </location>
</feature>
<evidence type="ECO:0000313" key="8">
    <source>
        <dbReference type="Proteomes" id="UP001595823"/>
    </source>
</evidence>
<comment type="caution">
    <text evidence="7">The sequence shown here is derived from an EMBL/GenBank/DDBJ whole genome shotgun (WGS) entry which is preliminary data.</text>
</comment>
<feature type="transmembrane region" description="Helical" evidence="6">
    <location>
        <begin position="6"/>
        <end position="22"/>
    </location>
</feature>
<sequence>MTTGILTAVAASFPLVFIGEFGDKSQLMAMSFATRYRKSTVVAGILIATSILFGLSVAVGASLGSFLPTDWIALVAGLVFVAFGLWTLRPEGEEEEDAKVKYGTSGLLTVVGAIVLAEMGDKTMLAAITLSAKENPIGVWVGAVVGMSLADILAVFAGAWIAKRVSEKAIRYGSAALFIVIGVIMAIQGVRELTG</sequence>
<reference evidence="8" key="1">
    <citation type="journal article" date="2019" name="Int. J. Syst. Evol. Microbiol.">
        <title>The Global Catalogue of Microorganisms (GCM) 10K type strain sequencing project: providing services to taxonomists for standard genome sequencing and annotation.</title>
        <authorList>
            <consortium name="The Broad Institute Genomics Platform"/>
            <consortium name="The Broad Institute Genome Sequencing Center for Infectious Disease"/>
            <person name="Wu L."/>
            <person name="Ma J."/>
        </authorList>
    </citation>
    <scope>NUCLEOTIDE SEQUENCE [LARGE SCALE GENOMIC DNA]</scope>
    <source>
        <strain evidence="8">IBRC-M 10908</strain>
    </source>
</reference>
<feature type="transmembrane region" description="Helical" evidence="6">
    <location>
        <begin position="137"/>
        <end position="162"/>
    </location>
</feature>
<dbReference type="InterPro" id="IPR001727">
    <property type="entry name" value="GDT1-like"/>
</dbReference>
<evidence type="ECO:0000256" key="1">
    <source>
        <dbReference type="ARBA" id="ARBA00004141"/>
    </source>
</evidence>
<proteinExistence type="inferred from homology"/>
<comment type="subcellular location">
    <subcellularLocation>
        <location evidence="1 6">Membrane</location>
        <topology evidence="1 6">Multi-pass membrane protein</topology>
    </subcellularLocation>
</comment>
<feature type="transmembrane region" description="Helical" evidence="6">
    <location>
        <begin position="71"/>
        <end position="88"/>
    </location>
</feature>
<dbReference type="Pfam" id="PF01169">
    <property type="entry name" value="GDT1"/>
    <property type="match status" value="2"/>
</dbReference>
<comment type="similarity">
    <text evidence="2 6">Belongs to the GDT1 family.</text>
</comment>
<dbReference type="PANTHER" id="PTHR12608">
    <property type="entry name" value="TRANSMEMBRANE PROTEIN HTP-1 RELATED"/>
    <property type="match status" value="1"/>
</dbReference>
<keyword evidence="5 6" id="KW-0472">Membrane</keyword>
<keyword evidence="8" id="KW-1185">Reference proteome</keyword>
<name>A0ABV8TX48_9ACTN</name>
<accession>A0ABV8TX48</accession>
<evidence type="ECO:0000256" key="6">
    <source>
        <dbReference type="RuleBase" id="RU365102"/>
    </source>
</evidence>
<protein>
    <recommendedName>
        <fullName evidence="6">GDT1 family protein</fullName>
    </recommendedName>
</protein>
<evidence type="ECO:0000256" key="5">
    <source>
        <dbReference type="ARBA" id="ARBA00023136"/>
    </source>
</evidence>
<dbReference type="EMBL" id="JBHSDK010000011">
    <property type="protein sequence ID" value="MFC4335059.1"/>
    <property type="molecule type" value="Genomic_DNA"/>
</dbReference>
<evidence type="ECO:0000313" key="7">
    <source>
        <dbReference type="EMBL" id="MFC4335059.1"/>
    </source>
</evidence>
<dbReference type="PANTHER" id="PTHR12608:SF1">
    <property type="entry name" value="TRANSMEMBRANE PROTEIN 165"/>
    <property type="match status" value="1"/>
</dbReference>
<evidence type="ECO:0000256" key="4">
    <source>
        <dbReference type="ARBA" id="ARBA00022989"/>
    </source>
</evidence>
<feature type="transmembrane region" description="Helical" evidence="6">
    <location>
        <begin position="42"/>
        <end position="65"/>
    </location>
</feature>
<keyword evidence="4 6" id="KW-1133">Transmembrane helix</keyword>
<dbReference type="RefSeq" id="WP_380619378.1">
    <property type="nucleotide sequence ID" value="NZ_JBHSDK010000011.1"/>
</dbReference>
<organism evidence="7 8">
    <name type="scientific">Salininema proteolyticum</name>
    <dbReference type="NCBI Taxonomy" id="1607685"/>
    <lineage>
        <taxon>Bacteria</taxon>
        <taxon>Bacillati</taxon>
        <taxon>Actinomycetota</taxon>
        <taxon>Actinomycetes</taxon>
        <taxon>Glycomycetales</taxon>
        <taxon>Glycomycetaceae</taxon>
        <taxon>Salininema</taxon>
    </lineage>
</organism>
<evidence type="ECO:0000256" key="2">
    <source>
        <dbReference type="ARBA" id="ARBA00009190"/>
    </source>
</evidence>